<organism evidence="1">
    <name type="scientific">Arundo donax</name>
    <name type="common">Giant reed</name>
    <name type="synonym">Donax arundinaceus</name>
    <dbReference type="NCBI Taxonomy" id="35708"/>
    <lineage>
        <taxon>Eukaryota</taxon>
        <taxon>Viridiplantae</taxon>
        <taxon>Streptophyta</taxon>
        <taxon>Embryophyta</taxon>
        <taxon>Tracheophyta</taxon>
        <taxon>Spermatophyta</taxon>
        <taxon>Magnoliopsida</taxon>
        <taxon>Liliopsida</taxon>
        <taxon>Poales</taxon>
        <taxon>Poaceae</taxon>
        <taxon>PACMAD clade</taxon>
        <taxon>Arundinoideae</taxon>
        <taxon>Arundineae</taxon>
        <taxon>Arundo</taxon>
    </lineage>
</organism>
<sequence length="41" mass="4469">MTSYLMHQMDPNANSYNSCADRSNGLVKSAILPNCNSAVLH</sequence>
<reference evidence="1" key="2">
    <citation type="journal article" date="2015" name="Data Brief">
        <title>Shoot transcriptome of the giant reed, Arundo donax.</title>
        <authorList>
            <person name="Barrero R.A."/>
            <person name="Guerrero F.D."/>
            <person name="Moolhuijzen P."/>
            <person name="Goolsby J.A."/>
            <person name="Tidwell J."/>
            <person name="Bellgard S.E."/>
            <person name="Bellgard M.I."/>
        </authorList>
    </citation>
    <scope>NUCLEOTIDE SEQUENCE</scope>
    <source>
        <tissue evidence="1">Shoot tissue taken approximately 20 cm above the soil surface</tissue>
    </source>
</reference>
<proteinExistence type="predicted"/>
<accession>A0A0A9AGS7</accession>
<reference evidence="1" key="1">
    <citation type="submission" date="2014-09" db="EMBL/GenBank/DDBJ databases">
        <authorList>
            <person name="Magalhaes I.L.F."/>
            <person name="Oliveira U."/>
            <person name="Santos F.R."/>
            <person name="Vidigal T.H.D.A."/>
            <person name="Brescovit A.D."/>
            <person name="Santos A.J."/>
        </authorList>
    </citation>
    <scope>NUCLEOTIDE SEQUENCE</scope>
    <source>
        <tissue evidence="1">Shoot tissue taken approximately 20 cm above the soil surface</tissue>
    </source>
</reference>
<name>A0A0A9AGS7_ARUDO</name>
<protein>
    <submittedName>
        <fullName evidence="1">Uncharacterized protein</fullName>
    </submittedName>
</protein>
<evidence type="ECO:0000313" key="1">
    <source>
        <dbReference type="EMBL" id="JAD50366.1"/>
    </source>
</evidence>
<dbReference type="EMBL" id="GBRH01247529">
    <property type="protein sequence ID" value="JAD50366.1"/>
    <property type="molecule type" value="Transcribed_RNA"/>
</dbReference>
<dbReference type="AlphaFoldDB" id="A0A0A9AGS7"/>